<dbReference type="AlphaFoldDB" id="A0A0K1Q1C8"/>
<dbReference type="RefSeq" id="WP_169927944.1">
    <property type="nucleotide sequence ID" value="NZ_CP012333.1"/>
</dbReference>
<keyword evidence="2" id="KW-1185">Reference proteome</keyword>
<gene>
    <name evidence="1" type="ORF">AKJ09_06247</name>
</gene>
<proteinExistence type="predicted"/>
<accession>A0A0K1Q1C8</accession>
<evidence type="ECO:0000313" key="2">
    <source>
        <dbReference type="Proteomes" id="UP000064967"/>
    </source>
</evidence>
<organism evidence="1 2">
    <name type="scientific">Labilithrix luteola</name>
    <dbReference type="NCBI Taxonomy" id="1391654"/>
    <lineage>
        <taxon>Bacteria</taxon>
        <taxon>Pseudomonadati</taxon>
        <taxon>Myxococcota</taxon>
        <taxon>Polyangia</taxon>
        <taxon>Polyangiales</taxon>
        <taxon>Labilitrichaceae</taxon>
        <taxon>Labilithrix</taxon>
    </lineage>
</organism>
<sequence length="69" mass="7571">MRWFLEERPLSGGDIVQLCCSGGWLTGRFEWDAGGGPPSLHFSIELGGGRVAEQVIELPEGALLRRYVP</sequence>
<name>A0A0K1Q1C8_9BACT</name>
<dbReference type="EMBL" id="CP012333">
    <property type="protein sequence ID" value="AKU99583.1"/>
    <property type="molecule type" value="Genomic_DNA"/>
</dbReference>
<reference evidence="1 2" key="1">
    <citation type="submission" date="2015-08" db="EMBL/GenBank/DDBJ databases">
        <authorList>
            <person name="Babu N.S."/>
            <person name="Beckwith C.J."/>
            <person name="Beseler K.G."/>
            <person name="Brison A."/>
            <person name="Carone J.V."/>
            <person name="Caskin T.P."/>
            <person name="Diamond M."/>
            <person name="Durham M.E."/>
            <person name="Foxe J.M."/>
            <person name="Go M."/>
            <person name="Henderson B.A."/>
            <person name="Jones I.B."/>
            <person name="McGettigan J.A."/>
            <person name="Micheletti S.J."/>
            <person name="Nasrallah M.E."/>
            <person name="Ortiz D."/>
            <person name="Piller C.R."/>
            <person name="Privatt S.R."/>
            <person name="Schneider S.L."/>
            <person name="Sharp S."/>
            <person name="Smith T.C."/>
            <person name="Stanton J.D."/>
            <person name="Ullery H.E."/>
            <person name="Wilson R.J."/>
            <person name="Serrano M.G."/>
            <person name="Buck G."/>
            <person name="Lee V."/>
            <person name="Wang Y."/>
            <person name="Carvalho R."/>
            <person name="Voegtly L."/>
            <person name="Shi R."/>
            <person name="Duckworth R."/>
            <person name="Johnson A."/>
            <person name="Loviza R."/>
            <person name="Walstead R."/>
            <person name="Shah Z."/>
            <person name="Kiflezghi M."/>
            <person name="Wade K."/>
            <person name="Ball S.L."/>
            <person name="Bradley K.W."/>
            <person name="Asai D.J."/>
            <person name="Bowman C.A."/>
            <person name="Russell D.A."/>
            <person name="Pope W.H."/>
            <person name="Jacobs-Sera D."/>
            <person name="Hendrix R.W."/>
            <person name="Hatfull G.F."/>
        </authorList>
    </citation>
    <scope>NUCLEOTIDE SEQUENCE [LARGE SCALE GENOMIC DNA]</scope>
    <source>
        <strain evidence="1 2">DSM 27648</strain>
    </source>
</reference>
<protein>
    <submittedName>
        <fullName evidence="1">Uncharacterized protein</fullName>
    </submittedName>
</protein>
<evidence type="ECO:0000313" key="1">
    <source>
        <dbReference type="EMBL" id="AKU99583.1"/>
    </source>
</evidence>
<dbReference type="STRING" id="1391654.AKJ09_06247"/>
<dbReference type="KEGG" id="llu:AKJ09_06247"/>
<dbReference type="Proteomes" id="UP000064967">
    <property type="component" value="Chromosome"/>
</dbReference>